<dbReference type="PROSITE" id="PS51257">
    <property type="entry name" value="PROKAR_LIPOPROTEIN"/>
    <property type="match status" value="1"/>
</dbReference>
<evidence type="ECO:0000313" key="1">
    <source>
        <dbReference type="EMBL" id="SVC16471.1"/>
    </source>
</evidence>
<organism evidence="1">
    <name type="scientific">marine metagenome</name>
    <dbReference type="NCBI Taxonomy" id="408172"/>
    <lineage>
        <taxon>unclassified sequences</taxon>
        <taxon>metagenomes</taxon>
        <taxon>ecological metagenomes</taxon>
    </lineage>
</organism>
<name>A0A382K1C7_9ZZZZ</name>
<dbReference type="AlphaFoldDB" id="A0A382K1C7"/>
<sequence>MKRVRLPIALVVPTLLVACASTGSSEGRGVGNVLTYDDLVATNAPNLYMAIQSLRPPWLRARGQASAVGATVVTVFVDGSPRGEASDLMGMPLIDIVDVTYLSASEATFRFGTIAGSGGSIEINTRH</sequence>
<gene>
    <name evidence="1" type="ORF">METZ01_LOCUS269325</name>
</gene>
<protein>
    <recommendedName>
        <fullName evidence="2">TonB-dependent receptor plug domain-containing protein</fullName>
    </recommendedName>
</protein>
<dbReference type="EMBL" id="UINC01076884">
    <property type="protein sequence ID" value="SVC16471.1"/>
    <property type="molecule type" value="Genomic_DNA"/>
</dbReference>
<accession>A0A382K1C7</accession>
<proteinExistence type="predicted"/>
<reference evidence="1" key="1">
    <citation type="submission" date="2018-05" db="EMBL/GenBank/DDBJ databases">
        <authorList>
            <person name="Lanie J.A."/>
            <person name="Ng W.-L."/>
            <person name="Kazmierczak K.M."/>
            <person name="Andrzejewski T.M."/>
            <person name="Davidsen T.M."/>
            <person name="Wayne K.J."/>
            <person name="Tettelin H."/>
            <person name="Glass J.I."/>
            <person name="Rusch D."/>
            <person name="Podicherti R."/>
            <person name="Tsui H.-C.T."/>
            <person name="Winkler M.E."/>
        </authorList>
    </citation>
    <scope>NUCLEOTIDE SEQUENCE</scope>
</reference>
<evidence type="ECO:0008006" key="2">
    <source>
        <dbReference type="Google" id="ProtNLM"/>
    </source>
</evidence>